<dbReference type="Proteomes" id="UP000221860">
    <property type="component" value="Unassembled WGS sequence"/>
</dbReference>
<comment type="caution">
    <text evidence="6">The sequence shown here is derived from an EMBL/GenBank/DDBJ whole genome shotgun (WGS) entry which is preliminary data.</text>
</comment>
<dbReference type="Pfam" id="PF13657">
    <property type="entry name" value="Couple_hipA"/>
    <property type="match status" value="1"/>
</dbReference>
<proteinExistence type="inferred from homology"/>
<dbReference type="PANTHER" id="PTHR37419">
    <property type="entry name" value="SERINE/THREONINE-PROTEIN KINASE TOXIN HIPA"/>
    <property type="match status" value="1"/>
</dbReference>
<feature type="domain" description="HipA-like C-terminal" evidence="4">
    <location>
        <begin position="154"/>
        <end position="397"/>
    </location>
</feature>
<dbReference type="InterPro" id="IPR052028">
    <property type="entry name" value="HipA_Ser/Thr_kinase"/>
</dbReference>
<feature type="domain" description="HipA N-terminal subdomain 1" evidence="5">
    <location>
        <begin position="10"/>
        <end position="109"/>
    </location>
</feature>
<protein>
    <submittedName>
        <fullName evidence="6">Phosphatidylinositol kinase</fullName>
    </submittedName>
</protein>
<dbReference type="InterPro" id="IPR017508">
    <property type="entry name" value="HipA_N1"/>
</dbReference>
<keyword evidence="3 6" id="KW-0418">Kinase</keyword>
<dbReference type="NCBIfam" id="TIGR03071">
    <property type="entry name" value="couple_hipA"/>
    <property type="match status" value="1"/>
</dbReference>
<evidence type="ECO:0000259" key="5">
    <source>
        <dbReference type="Pfam" id="PF13657"/>
    </source>
</evidence>
<evidence type="ECO:0000256" key="1">
    <source>
        <dbReference type="ARBA" id="ARBA00010164"/>
    </source>
</evidence>
<dbReference type="OrthoDB" id="9805913at2"/>
<dbReference type="EMBL" id="NQWH01000045">
    <property type="protein sequence ID" value="PHP26284.1"/>
    <property type="molecule type" value="Genomic_DNA"/>
</dbReference>
<evidence type="ECO:0000313" key="7">
    <source>
        <dbReference type="Proteomes" id="UP000221860"/>
    </source>
</evidence>
<dbReference type="AlphaFoldDB" id="A0A2G1MC27"/>
<evidence type="ECO:0000313" key="6">
    <source>
        <dbReference type="EMBL" id="PHP26284.1"/>
    </source>
</evidence>
<dbReference type="RefSeq" id="WP_099278597.1">
    <property type="nucleotide sequence ID" value="NZ_KZ304985.1"/>
</dbReference>
<comment type="similarity">
    <text evidence="1">Belongs to the HipA Ser/Thr kinase family.</text>
</comment>
<sequence>MGRRSLTHTLDVYLNGRLAGYYGYRSSAGASFRYDEAWLGWEFRFPISRSLPLVSSTQNGDHVDAVFENLLPDVPELRRVIAERTEARSDRTHDLLAAIGQDCVGAMQFLPHGVTPADPFRIEGTPQSEAQIAETLRSLSTTPLGINPEEPFRISLAGAQEKTAYLKHDGAWLRPTGLTPTTHIFKRPMGVVGGGLDLTKSVENEFFCLRLAREMGLEATQAEIHHFEEQITLVVERFDRRPRRAGGLVRVPQEDFLQAMGRFSGQKYQQHGGPSMRECFALLRQSDDPIADQAAFLKAQLFNWMIAGIDGHAKNFSIFLEGDGFRLTPLYDIMSAAPQQLRSTFRHKDLQLAMSVGRRGHYRLDRIVPRHFDETARKAGVPLEARLRAFKALAAAAPGALSRASEGLPEGYPVEIAEQIVAYATDRLRLLRDYADGLQ</sequence>
<dbReference type="InterPro" id="IPR012893">
    <property type="entry name" value="HipA-like_C"/>
</dbReference>
<dbReference type="GO" id="GO:0005829">
    <property type="term" value="C:cytosol"/>
    <property type="evidence" value="ECO:0007669"/>
    <property type="project" value="TreeGrafter"/>
</dbReference>
<dbReference type="Pfam" id="PF07804">
    <property type="entry name" value="HipA_C"/>
    <property type="match status" value="1"/>
</dbReference>
<name>A0A2G1MC27_9RHOB</name>
<organism evidence="6 7">
    <name type="scientific">Limimaricola cinnabarinus</name>
    <dbReference type="NCBI Taxonomy" id="1125964"/>
    <lineage>
        <taxon>Bacteria</taxon>
        <taxon>Pseudomonadati</taxon>
        <taxon>Pseudomonadota</taxon>
        <taxon>Alphaproteobacteria</taxon>
        <taxon>Rhodobacterales</taxon>
        <taxon>Paracoccaceae</taxon>
        <taxon>Limimaricola</taxon>
    </lineage>
</organism>
<dbReference type="GO" id="GO:0004674">
    <property type="term" value="F:protein serine/threonine kinase activity"/>
    <property type="evidence" value="ECO:0007669"/>
    <property type="project" value="TreeGrafter"/>
</dbReference>
<keyword evidence="7" id="KW-1185">Reference proteome</keyword>
<dbReference type="PANTHER" id="PTHR37419:SF1">
    <property type="entry name" value="SERINE_THREONINE-PROTEIN KINASE TOXIN HIPA"/>
    <property type="match status" value="1"/>
</dbReference>
<evidence type="ECO:0000256" key="2">
    <source>
        <dbReference type="ARBA" id="ARBA00022679"/>
    </source>
</evidence>
<accession>A0A2G1MC27</accession>
<evidence type="ECO:0000259" key="4">
    <source>
        <dbReference type="Pfam" id="PF07804"/>
    </source>
</evidence>
<evidence type="ECO:0000256" key="3">
    <source>
        <dbReference type="ARBA" id="ARBA00022777"/>
    </source>
</evidence>
<keyword evidence="2" id="KW-0808">Transferase</keyword>
<reference evidence="6 7" key="1">
    <citation type="submission" date="2017-08" db="EMBL/GenBank/DDBJ databases">
        <title>Draft Genome Sequence of Loktanella cinnabarina Strain XM1, Isolated from Coastal Surface Water.</title>
        <authorList>
            <person name="Ma R."/>
            <person name="Wang J."/>
            <person name="Wang Q."/>
            <person name="Ma Z."/>
            <person name="Li J."/>
            <person name="Chen L."/>
        </authorList>
    </citation>
    <scope>NUCLEOTIDE SEQUENCE [LARGE SCALE GENOMIC DNA]</scope>
    <source>
        <strain evidence="6 7">XM1</strain>
    </source>
</reference>
<gene>
    <name evidence="6" type="ORF">CJ301_17250</name>
</gene>